<dbReference type="EC" id="5.1.3.3" evidence="9"/>
<evidence type="ECO:0000256" key="3">
    <source>
        <dbReference type="ARBA" id="ARBA00004947"/>
    </source>
</evidence>
<dbReference type="GeneID" id="106468576"/>
<dbReference type="NCBIfam" id="NF008277">
    <property type="entry name" value="PRK11055.1"/>
    <property type="match status" value="1"/>
</dbReference>
<comment type="function">
    <text evidence="8">Mutarotase that catalyzes the interconversion of beta-D-galactose and alpha-D-galactose during galactose metabolism. Beta-D-galactose is metabolized in the liver into glucose 1-phosphate, the primary metabolic fuel, by the action of four enzymes that constitute the Leloir pathway: GALM, GALK1 (galactokinase), GALT (galactose-1-phosphate uridylyltransferase) and GALE (UDP-galactose-4'-epimerase). Involved in the maintenance of the equilibrium between the beta- and alpha-anomers of galactose, therefore ensuring a sufficient supply of the alpha-anomer for GALK1. Also active on D-glucose although shows a preference for galactose over glucose.</text>
</comment>
<evidence type="ECO:0000256" key="8">
    <source>
        <dbReference type="ARBA" id="ARBA00045743"/>
    </source>
</evidence>
<dbReference type="PANTHER" id="PTHR10091">
    <property type="entry name" value="ALDOSE-1-EPIMERASE"/>
    <property type="match status" value="1"/>
</dbReference>
<evidence type="ECO:0000256" key="5">
    <source>
        <dbReference type="ARBA" id="ARBA00006206"/>
    </source>
</evidence>
<organism evidence="10 11">
    <name type="scientific">Limulus polyphemus</name>
    <name type="common">Atlantic horseshoe crab</name>
    <dbReference type="NCBI Taxonomy" id="6850"/>
    <lineage>
        <taxon>Eukaryota</taxon>
        <taxon>Metazoa</taxon>
        <taxon>Ecdysozoa</taxon>
        <taxon>Arthropoda</taxon>
        <taxon>Chelicerata</taxon>
        <taxon>Merostomata</taxon>
        <taxon>Xiphosura</taxon>
        <taxon>Limulidae</taxon>
        <taxon>Limulus</taxon>
    </lineage>
</organism>
<dbReference type="InterPro" id="IPR015443">
    <property type="entry name" value="Aldose_1-epimerase"/>
</dbReference>
<protein>
    <recommendedName>
        <fullName evidence="9">Aldose 1-epimerase</fullName>
        <ecNumber evidence="9">5.1.3.3</ecNumber>
    </recommendedName>
</protein>
<keyword evidence="7 9" id="KW-0119">Carbohydrate metabolism</keyword>
<dbReference type="Proteomes" id="UP000694941">
    <property type="component" value="Unplaced"/>
</dbReference>
<evidence type="ECO:0000256" key="2">
    <source>
        <dbReference type="ARBA" id="ARBA00001712"/>
    </source>
</evidence>
<dbReference type="InterPro" id="IPR014718">
    <property type="entry name" value="GH-type_carb-bd"/>
</dbReference>
<evidence type="ECO:0000256" key="7">
    <source>
        <dbReference type="ARBA" id="ARBA00023277"/>
    </source>
</evidence>
<dbReference type="Gene3D" id="2.70.98.10">
    <property type="match status" value="1"/>
</dbReference>
<gene>
    <name evidence="11" type="primary">LOC106468576</name>
</gene>
<dbReference type="InterPro" id="IPR011013">
    <property type="entry name" value="Gal_mutarotase_sf_dom"/>
</dbReference>
<dbReference type="InterPro" id="IPR047215">
    <property type="entry name" value="Galactose_mutarotase-like"/>
</dbReference>
<comment type="pathway">
    <text evidence="3">Carbohydrate metabolism; galactose metabolism.</text>
</comment>
<dbReference type="SUPFAM" id="SSF74650">
    <property type="entry name" value="Galactose mutarotase-like"/>
    <property type="match status" value="1"/>
</dbReference>
<evidence type="ECO:0000256" key="9">
    <source>
        <dbReference type="PIRNR" id="PIRNR005096"/>
    </source>
</evidence>
<keyword evidence="10" id="KW-1185">Reference proteome</keyword>
<dbReference type="PIRSF" id="PIRSF005096">
    <property type="entry name" value="GALM"/>
    <property type="match status" value="1"/>
</dbReference>
<dbReference type="InterPro" id="IPR008183">
    <property type="entry name" value="Aldose_1/G6P_1-epimerase"/>
</dbReference>
<dbReference type="PANTHER" id="PTHR10091:SF0">
    <property type="entry name" value="GALACTOSE MUTAROTASE"/>
    <property type="match status" value="1"/>
</dbReference>
<evidence type="ECO:0000256" key="4">
    <source>
        <dbReference type="ARBA" id="ARBA00005028"/>
    </source>
</evidence>
<sequence length="356" mass="39399">MHETMVVEEDFFGRMKVKGPYGNTEIIRRFTLVNENGMSVQLITYGAAITSIKVPDKNGTVEDVVLGFDRLEEYQNQTHYIGCTIGRVANRISNGTFRIGNKEYILEKNNGPSHLHGGSHGFNKIVWDSLVEGSSVTFSHHSPSRDQGYPGEVMCYVTYQLTDDNEVLIDYKATSTQTTPLNLTNHSYFNLGGHGSGPVYNHTVSMNADYYTPVDETLIPTGEIADVTGTVFDLRKPTDLASVMNRVPGEGFDHNFCVKGEIGTSRLAAKIFHSESGRSMEVWTTQPGVQLYTGNSLPTDDSLKGKGGAVYKKHGSFCLETQHYPDSVNKPNFPTCIIGPGELYQHTTVFKFAIEE</sequence>
<proteinExistence type="inferred from homology"/>
<keyword evidence="6 9" id="KW-0413">Isomerase</keyword>
<dbReference type="PROSITE" id="PS00545">
    <property type="entry name" value="ALDOSE_1_EPIMERASE"/>
    <property type="match status" value="1"/>
</dbReference>
<evidence type="ECO:0000256" key="1">
    <source>
        <dbReference type="ARBA" id="ARBA00001614"/>
    </source>
</evidence>
<dbReference type="CDD" id="cd09019">
    <property type="entry name" value="galactose_mutarotase_like"/>
    <property type="match status" value="1"/>
</dbReference>
<comment type="catalytic activity">
    <reaction evidence="1 9">
        <text>alpha-D-glucose = beta-D-glucose</text>
        <dbReference type="Rhea" id="RHEA:10264"/>
        <dbReference type="ChEBI" id="CHEBI:15903"/>
        <dbReference type="ChEBI" id="CHEBI:17925"/>
        <dbReference type="EC" id="5.1.3.3"/>
    </reaction>
</comment>
<comment type="catalytic activity">
    <reaction evidence="2">
        <text>alpha-D-galactose = beta-D-galactose</text>
        <dbReference type="Rhea" id="RHEA:28675"/>
        <dbReference type="ChEBI" id="CHEBI:27667"/>
        <dbReference type="ChEBI" id="CHEBI:28061"/>
        <dbReference type="EC" id="5.1.3.3"/>
    </reaction>
    <physiologicalReaction direction="right-to-left" evidence="2">
        <dbReference type="Rhea" id="RHEA:28677"/>
    </physiologicalReaction>
</comment>
<evidence type="ECO:0000313" key="11">
    <source>
        <dbReference type="RefSeq" id="XP_013784465.1"/>
    </source>
</evidence>
<accession>A0ABM1BLK9</accession>
<dbReference type="RefSeq" id="XP_013784465.1">
    <property type="nucleotide sequence ID" value="XM_013929011.2"/>
</dbReference>
<comment type="similarity">
    <text evidence="5 9">Belongs to the aldose epimerase family.</text>
</comment>
<name>A0ABM1BLK9_LIMPO</name>
<reference evidence="11" key="1">
    <citation type="submission" date="2025-08" db="UniProtKB">
        <authorList>
            <consortium name="RefSeq"/>
        </authorList>
    </citation>
    <scope>IDENTIFICATION</scope>
    <source>
        <tissue evidence="11">Muscle</tissue>
    </source>
</reference>
<evidence type="ECO:0000313" key="10">
    <source>
        <dbReference type="Proteomes" id="UP000694941"/>
    </source>
</evidence>
<dbReference type="InterPro" id="IPR018052">
    <property type="entry name" value="Ald1_epimerase_CS"/>
</dbReference>
<evidence type="ECO:0000256" key="6">
    <source>
        <dbReference type="ARBA" id="ARBA00023235"/>
    </source>
</evidence>
<dbReference type="Pfam" id="PF01263">
    <property type="entry name" value="Aldose_epim"/>
    <property type="match status" value="1"/>
</dbReference>
<comment type="pathway">
    <text evidence="4 9">Carbohydrate metabolism; hexose metabolism.</text>
</comment>